<name>A0ABR0BT66_PURLI</name>
<feature type="region of interest" description="Disordered" evidence="1">
    <location>
        <begin position="1"/>
        <end position="25"/>
    </location>
</feature>
<gene>
    <name evidence="2" type="ORF">Purlil1_8838</name>
</gene>
<reference evidence="2 3" key="1">
    <citation type="journal article" date="2024" name="Microbiol. Resour. Announc.">
        <title>Genome annotations for the ascomycete fungi Trichoderma harzianum, Trichoderma aggressivum, and Purpureocillium lilacinum.</title>
        <authorList>
            <person name="Beijen E.P.W."/>
            <person name="Ohm R.A."/>
        </authorList>
    </citation>
    <scope>NUCLEOTIDE SEQUENCE [LARGE SCALE GENOMIC DNA]</scope>
    <source>
        <strain evidence="2 3">CBS 150709</strain>
    </source>
</reference>
<proteinExistence type="predicted"/>
<dbReference type="Proteomes" id="UP001287286">
    <property type="component" value="Unassembled WGS sequence"/>
</dbReference>
<feature type="compositionally biased region" description="Basic residues" evidence="1">
    <location>
        <begin position="1"/>
        <end position="14"/>
    </location>
</feature>
<comment type="caution">
    <text evidence="2">The sequence shown here is derived from an EMBL/GenBank/DDBJ whole genome shotgun (WGS) entry which is preliminary data.</text>
</comment>
<evidence type="ECO:0000313" key="2">
    <source>
        <dbReference type="EMBL" id="KAK4086888.1"/>
    </source>
</evidence>
<feature type="region of interest" description="Disordered" evidence="1">
    <location>
        <begin position="513"/>
        <end position="537"/>
    </location>
</feature>
<feature type="compositionally biased region" description="Basic and acidic residues" evidence="1">
    <location>
        <begin position="608"/>
        <end position="617"/>
    </location>
</feature>
<sequence>MEHLPLGRRIHADRRGHGTGLDGENATLRLGERTLTVAGSVVPHPQAPEPGSIFCPGRNSEDRTRVPSTRTPTVHLPGSQASNPRSAGVKCRGSTSPAGICIASSSSMQATKTRLTRALVPIFSLCVLIFQHNMNRMESGNKASNAGDIMPLCVSTISRTRFTRRHGAADPTMLKAAATRVKGLHGRPRGVMGRAAMSYRDEIMHERRRLRMPGRAGHLATSRRQRILARRDRRIDYPNDNKARPDPASLNSADAFRTLVLPVLSSKRHRTVEQDKDKAMLSIRALLDATMSRHWSVSPATHPTGMNIMPTTGGREVRNVSAKTVLCRRYRSWYPNYLACPQRTGAIVSGRLSRYSQRRSGYPTADVVRAQAVRQGEEADGLWDWLRYGILSNDLGECEDTGNVGREVRVAGVRVVSLRDQDLSAAPPVRTRSREVISARRRGAKSVRSGGVPRGTTVLLLDAAYVSTALLLGPGDFMPTKGRPTIGRVVAALSLVAYGIALQHRLEIDPNGSLAHKARRTQRRSRSPKSSDYKQETVGGGCHFEAFPLAPLLGSTYTRERPPNRSSSRARSGKLALSHLIGPGQPRRRAEWSPSANSVPPGVPAPARLHETDWTGGGRAREALPRYLLTTYEPSARLLVHQLWARGAAMLHAASFPDSCH</sequence>
<accession>A0ABR0BT66</accession>
<dbReference type="EMBL" id="JAWRVI010000037">
    <property type="protein sequence ID" value="KAK4086888.1"/>
    <property type="molecule type" value="Genomic_DNA"/>
</dbReference>
<evidence type="ECO:0000256" key="1">
    <source>
        <dbReference type="SAM" id="MobiDB-lite"/>
    </source>
</evidence>
<feature type="compositionally biased region" description="Basic residues" evidence="1">
    <location>
        <begin position="516"/>
        <end position="527"/>
    </location>
</feature>
<organism evidence="2 3">
    <name type="scientific">Purpureocillium lilacinum</name>
    <name type="common">Paecilomyces lilacinus</name>
    <dbReference type="NCBI Taxonomy" id="33203"/>
    <lineage>
        <taxon>Eukaryota</taxon>
        <taxon>Fungi</taxon>
        <taxon>Dikarya</taxon>
        <taxon>Ascomycota</taxon>
        <taxon>Pezizomycotina</taxon>
        <taxon>Sordariomycetes</taxon>
        <taxon>Hypocreomycetidae</taxon>
        <taxon>Hypocreales</taxon>
        <taxon>Ophiocordycipitaceae</taxon>
        <taxon>Purpureocillium</taxon>
    </lineage>
</organism>
<evidence type="ECO:0000313" key="3">
    <source>
        <dbReference type="Proteomes" id="UP001287286"/>
    </source>
</evidence>
<keyword evidence="3" id="KW-1185">Reference proteome</keyword>
<protein>
    <submittedName>
        <fullName evidence="2">Uncharacterized protein</fullName>
    </submittedName>
</protein>
<feature type="region of interest" description="Disordered" evidence="1">
    <location>
        <begin position="555"/>
        <end position="617"/>
    </location>
</feature>
<feature type="region of interest" description="Disordered" evidence="1">
    <location>
        <begin position="41"/>
        <end position="90"/>
    </location>
</feature>